<dbReference type="FunCoup" id="G5C3N8">
    <property type="interactions" value="308"/>
</dbReference>
<keyword evidence="4 5" id="KW-0472">Membrane</keyword>
<evidence type="ECO:0000256" key="2">
    <source>
        <dbReference type="ARBA" id="ARBA00022692"/>
    </source>
</evidence>
<reference evidence="6 7" key="1">
    <citation type="journal article" date="2011" name="Nature">
        <title>Genome sequencing reveals insights into physiology and longevity of the naked mole rat.</title>
        <authorList>
            <person name="Kim E.B."/>
            <person name="Fang X."/>
            <person name="Fushan A.A."/>
            <person name="Huang Z."/>
            <person name="Lobanov A.V."/>
            <person name="Han L."/>
            <person name="Marino S.M."/>
            <person name="Sun X."/>
            <person name="Turanov A.A."/>
            <person name="Yang P."/>
            <person name="Yim S.H."/>
            <person name="Zhao X."/>
            <person name="Kasaikina M.V."/>
            <person name="Stoletzki N."/>
            <person name="Peng C."/>
            <person name="Polak P."/>
            <person name="Xiong Z."/>
            <person name="Kiezun A."/>
            <person name="Zhu Y."/>
            <person name="Chen Y."/>
            <person name="Kryukov G.V."/>
            <person name="Zhang Q."/>
            <person name="Peshkin L."/>
            <person name="Yang L."/>
            <person name="Bronson R.T."/>
            <person name="Buffenstein R."/>
            <person name="Wang B."/>
            <person name="Han C."/>
            <person name="Li Q."/>
            <person name="Chen L."/>
            <person name="Zhao W."/>
            <person name="Sunyaev S.R."/>
            <person name="Park T.J."/>
            <person name="Zhang G."/>
            <person name="Wang J."/>
            <person name="Gladyshev V.N."/>
        </authorList>
    </citation>
    <scope>NUCLEOTIDE SEQUENCE [LARGE SCALE GENOMIC DNA]</scope>
</reference>
<evidence type="ECO:0000313" key="7">
    <source>
        <dbReference type="Proteomes" id="UP000006813"/>
    </source>
</evidence>
<accession>G5C3N8</accession>
<dbReference type="GO" id="GO:0016020">
    <property type="term" value="C:membrane"/>
    <property type="evidence" value="ECO:0007669"/>
    <property type="project" value="UniProtKB-SubCell"/>
</dbReference>
<feature type="non-terminal residue" evidence="6">
    <location>
        <position position="154"/>
    </location>
</feature>
<comment type="subcellular location">
    <subcellularLocation>
        <location evidence="1">Membrane</location>
        <topology evidence="1">Multi-pass membrane protein</topology>
    </subcellularLocation>
</comment>
<evidence type="ECO:0000256" key="1">
    <source>
        <dbReference type="ARBA" id="ARBA00004141"/>
    </source>
</evidence>
<organism evidence="6 7">
    <name type="scientific">Heterocephalus glaber</name>
    <name type="common">Naked mole rat</name>
    <dbReference type="NCBI Taxonomy" id="10181"/>
    <lineage>
        <taxon>Eukaryota</taxon>
        <taxon>Metazoa</taxon>
        <taxon>Chordata</taxon>
        <taxon>Craniata</taxon>
        <taxon>Vertebrata</taxon>
        <taxon>Euteleostomi</taxon>
        <taxon>Mammalia</taxon>
        <taxon>Eutheria</taxon>
        <taxon>Euarchontoglires</taxon>
        <taxon>Glires</taxon>
        <taxon>Rodentia</taxon>
        <taxon>Hystricomorpha</taxon>
        <taxon>Bathyergidae</taxon>
        <taxon>Heterocephalus</taxon>
    </lineage>
</organism>
<dbReference type="STRING" id="10181.G5C3N8"/>
<evidence type="ECO:0000256" key="4">
    <source>
        <dbReference type="ARBA" id="ARBA00023136"/>
    </source>
</evidence>
<feature type="transmembrane region" description="Helical" evidence="5">
    <location>
        <begin position="70"/>
        <end position="97"/>
    </location>
</feature>
<dbReference type="AlphaFoldDB" id="G5C3N8"/>
<evidence type="ECO:0000313" key="6">
    <source>
        <dbReference type="EMBL" id="EHB16143.1"/>
    </source>
</evidence>
<protein>
    <submittedName>
        <fullName evidence="6">Membrane-spanning 4-domains subfamily A member 13</fullName>
    </submittedName>
</protein>
<feature type="transmembrane region" description="Helical" evidence="5">
    <location>
        <begin position="7"/>
        <end position="25"/>
    </location>
</feature>
<name>G5C3N8_HETGA</name>
<dbReference type="Proteomes" id="UP000006813">
    <property type="component" value="Unassembled WGS sequence"/>
</dbReference>
<keyword evidence="2 5" id="KW-0812">Transmembrane</keyword>
<dbReference type="Pfam" id="PF04103">
    <property type="entry name" value="CD20"/>
    <property type="match status" value="1"/>
</dbReference>
<dbReference type="InParanoid" id="G5C3N8"/>
<dbReference type="EMBL" id="JH173165">
    <property type="protein sequence ID" value="EHB16143.1"/>
    <property type="molecule type" value="Genomic_DNA"/>
</dbReference>
<feature type="transmembrane region" description="Helical" evidence="5">
    <location>
        <begin position="117"/>
        <end position="137"/>
    </location>
</feature>
<evidence type="ECO:0000256" key="3">
    <source>
        <dbReference type="ARBA" id="ARBA00022989"/>
    </source>
</evidence>
<dbReference type="InterPro" id="IPR007237">
    <property type="entry name" value="CD20-like"/>
</dbReference>
<keyword evidence="3 5" id="KW-1133">Transmembrane helix</keyword>
<gene>
    <name evidence="6" type="ORF">GW7_08695</name>
</gene>
<proteinExistence type="predicted"/>
<evidence type="ECO:0000256" key="5">
    <source>
        <dbReference type="SAM" id="Phobius"/>
    </source>
</evidence>
<sequence>MLGIFNVLMWYFLLALYMGQIKGVFRKCEPLTYRTGCTLWGVFFFFFIISGACIIKATKNPTRSMMMSSLGLDILCIITGLTAIVLTVELSNFFFFFWYQGLNLTKLGREVPRVLLIVYHLDVSIALMHAIFTCGSLSQQHGSVSMPATEEAES</sequence>
<feature type="transmembrane region" description="Helical" evidence="5">
    <location>
        <begin position="37"/>
        <end position="58"/>
    </location>
</feature>